<feature type="domain" description="Toprim" evidence="3">
    <location>
        <begin position="219"/>
        <end position="306"/>
    </location>
</feature>
<evidence type="ECO:0000259" key="3">
    <source>
        <dbReference type="Pfam" id="PF13362"/>
    </source>
</evidence>
<dbReference type="RefSeq" id="WP_105748883.1">
    <property type="nucleotide sequence ID" value="NZ_PVLQ01000043.1"/>
</dbReference>
<dbReference type="Pfam" id="PF08707">
    <property type="entry name" value="PriCT_2"/>
    <property type="match status" value="1"/>
</dbReference>
<evidence type="ECO:0000256" key="1">
    <source>
        <dbReference type="SAM" id="MobiDB-lite"/>
    </source>
</evidence>
<keyword evidence="4" id="KW-0378">Hydrolase</keyword>
<comment type="caution">
    <text evidence="4">The sequence shown here is derived from an EMBL/GenBank/DDBJ whole genome shotgun (WGS) entry which is preliminary data.</text>
</comment>
<evidence type="ECO:0000313" key="5">
    <source>
        <dbReference type="Proteomes" id="UP000238589"/>
    </source>
</evidence>
<dbReference type="GO" id="GO:0004386">
    <property type="term" value="F:helicase activity"/>
    <property type="evidence" value="ECO:0007669"/>
    <property type="project" value="UniProtKB-KW"/>
</dbReference>
<dbReference type="GO" id="GO:0016817">
    <property type="term" value="F:hydrolase activity, acting on acid anhydrides"/>
    <property type="evidence" value="ECO:0007669"/>
    <property type="project" value="InterPro"/>
</dbReference>
<organism evidence="4 5">
    <name type="scientific">Malikia granosa</name>
    <dbReference type="NCBI Taxonomy" id="263067"/>
    <lineage>
        <taxon>Bacteria</taxon>
        <taxon>Pseudomonadati</taxon>
        <taxon>Pseudomonadota</taxon>
        <taxon>Betaproteobacteria</taxon>
        <taxon>Burkholderiales</taxon>
        <taxon>Comamonadaceae</taxon>
        <taxon>Malikia</taxon>
    </lineage>
</organism>
<dbReference type="Pfam" id="PF13481">
    <property type="entry name" value="AAA_25"/>
    <property type="match status" value="1"/>
</dbReference>
<dbReference type="InterPro" id="IPR027417">
    <property type="entry name" value="P-loop_NTPase"/>
</dbReference>
<feature type="domain" description="Primase C-terminal 2" evidence="2">
    <location>
        <begin position="14"/>
        <end position="85"/>
    </location>
</feature>
<keyword evidence="4" id="KW-0067">ATP-binding</keyword>
<reference evidence="4 5" key="1">
    <citation type="submission" date="2018-03" db="EMBL/GenBank/DDBJ databases">
        <title>Comparative genomics illustrates the genes involved in a hyperalkaliphilic mechanisms of Serpentinomonas isolated from highly-alkaline calcium-rich serpentinized springs.</title>
        <authorList>
            <person name="Suzuki S."/>
            <person name="Ishii S."/>
            <person name="Walworth N."/>
            <person name="Bird L."/>
            <person name="Kuenen J.G."/>
            <person name="Nealson K.H."/>
        </authorList>
    </citation>
    <scope>NUCLEOTIDE SEQUENCE [LARGE SCALE GENOMIC DNA]</scope>
    <source>
        <strain evidence="4 5">P1</strain>
    </source>
</reference>
<sequence length="677" mass="73249">MSAALLPICDAERARDALWAMDSGCDGNRWVRIGMAAKAAGLEFEDFDAWSATAGNYGGQSATRSRWRSFRDGKGITAGTLFYLAHEEGWRDDAPRRVTPQPAPQRKPEPERAPRYKAAEVWARCVPATPDHGYIVRKGGRTDGLGIYPKSAKPVRVYKDDVWHDVRGWLTVPAFKPDGELATLQFISPVDGGPKLNLPGHRFDGGFFTVGELRPGVVAYIAEGIGAAWSAHAATGCPALVAFGSGNQTKVAAAAKAAGARPVIVADRGKESQCQSAAKELGCAWVAMPADMPGNGDINDIQQAEGLEAVAAILSSEQSFEQAAEPAKENTPHAFAFTRVGDMLHHLKPIDWLVKGYLEADSLALMFGDPACGKSFLAIDLACAVATGSEWHGMETKRGAVFYIAGEGHNGLAKRFKSWEVLNEQPLSDAPLFVSHRSASLYDAASAELVSQSVQALASGSGHSPRLIVIDTLARNFGGADENSTSDMNAFVTNLDAHLKGRFKACVLIVHHTGHADKTRARGAMALKGALDAEYQVERDEAGTIRINTTKMKDAEAPEPLSFRLDRVGLPFVDEDGQQIFGAALKSTDYVPPPKAGREGRGKNQTKALAALLELYNEHRDRLDSSGLDPEGARVKLDDWRERCNFESRNTFWKVKETLQAAGKIRVDALYVELIRE</sequence>
<keyword evidence="5" id="KW-1185">Reference proteome</keyword>
<feature type="region of interest" description="Disordered" evidence="1">
    <location>
        <begin position="93"/>
        <end position="114"/>
    </location>
</feature>
<dbReference type="Proteomes" id="UP000238589">
    <property type="component" value="Unassembled WGS sequence"/>
</dbReference>
<keyword evidence="4" id="KW-0547">Nucleotide-binding</keyword>
<dbReference type="Pfam" id="PF13362">
    <property type="entry name" value="Toprim_3"/>
    <property type="match status" value="1"/>
</dbReference>
<dbReference type="InterPro" id="IPR014819">
    <property type="entry name" value="PriCT_2"/>
</dbReference>
<dbReference type="CDD" id="cd01125">
    <property type="entry name" value="RepA_RSF1010_like"/>
    <property type="match status" value="1"/>
</dbReference>
<evidence type="ECO:0000313" key="4">
    <source>
        <dbReference type="EMBL" id="PRD64853.1"/>
    </source>
</evidence>
<dbReference type="SUPFAM" id="SSF52540">
    <property type="entry name" value="P-loop containing nucleoside triphosphate hydrolases"/>
    <property type="match status" value="1"/>
</dbReference>
<dbReference type="OrthoDB" id="8905164at2"/>
<proteinExistence type="predicted"/>
<protein>
    <submittedName>
        <fullName evidence="4">Helicase</fullName>
    </submittedName>
</protein>
<name>A0A2S9K325_9BURK</name>
<dbReference type="InterPro" id="IPR006171">
    <property type="entry name" value="TOPRIM_dom"/>
</dbReference>
<dbReference type="InterPro" id="IPR038724">
    <property type="entry name" value="RepA"/>
</dbReference>
<accession>A0A2S9K325</accession>
<dbReference type="Gene3D" id="3.40.50.300">
    <property type="entry name" value="P-loop containing nucleotide triphosphate hydrolases"/>
    <property type="match status" value="1"/>
</dbReference>
<evidence type="ECO:0000259" key="2">
    <source>
        <dbReference type="Pfam" id="PF08707"/>
    </source>
</evidence>
<dbReference type="AlphaFoldDB" id="A0A2S9K325"/>
<keyword evidence="4" id="KW-0347">Helicase</keyword>
<gene>
    <name evidence="4" type="ORF">C6P64_12405</name>
</gene>
<dbReference type="EMBL" id="PVLQ01000043">
    <property type="protein sequence ID" value="PRD64853.1"/>
    <property type="molecule type" value="Genomic_DNA"/>
</dbReference>